<dbReference type="Proteomes" id="UP000274822">
    <property type="component" value="Unassembled WGS sequence"/>
</dbReference>
<evidence type="ECO:0000313" key="2">
    <source>
        <dbReference type="Proteomes" id="UP000274822"/>
    </source>
</evidence>
<evidence type="ECO:0000313" key="1">
    <source>
        <dbReference type="EMBL" id="RUS24000.1"/>
    </source>
</evidence>
<organism evidence="1 2">
    <name type="scientific">Jimgerdemannia flammicorona</name>
    <dbReference type="NCBI Taxonomy" id="994334"/>
    <lineage>
        <taxon>Eukaryota</taxon>
        <taxon>Fungi</taxon>
        <taxon>Fungi incertae sedis</taxon>
        <taxon>Mucoromycota</taxon>
        <taxon>Mucoromycotina</taxon>
        <taxon>Endogonomycetes</taxon>
        <taxon>Endogonales</taxon>
        <taxon>Endogonaceae</taxon>
        <taxon>Jimgerdemannia</taxon>
    </lineage>
</organism>
<sequence>MPSMPGPTHQLELFPLQFLQFPNLASQILPPEVVSQRSLDGLNLQRHLLESVRNDLANGLIRFGSAAVGKEIFVGTGGNTEPKNRVRSFVSLSWADCGRGCGMVIEWIKKLFVEGISGFLDVLHVTHATNMMTRLYTCRRDYHL</sequence>
<proteinExistence type="predicted"/>
<dbReference type="AlphaFoldDB" id="A0A433Q2I8"/>
<protein>
    <submittedName>
        <fullName evidence="1">Uncharacterized protein</fullName>
    </submittedName>
</protein>
<keyword evidence="2" id="KW-1185">Reference proteome</keyword>
<name>A0A433Q2I8_9FUNG</name>
<comment type="caution">
    <text evidence="1">The sequence shown here is derived from an EMBL/GenBank/DDBJ whole genome shotgun (WGS) entry which is preliminary data.</text>
</comment>
<dbReference type="EMBL" id="RBNJ01017716">
    <property type="protein sequence ID" value="RUS24000.1"/>
    <property type="molecule type" value="Genomic_DNA"/>
</dbReference>
<gene>
    <name evidence="1" type="ORF">BC938DRAFT_474287</name>
</gene>
<accession>A0A433Q2I8</accession>
<reference evidence="1 2" key="1">
    <citation type="journal article" date="2018" name="New Phytol.">
        <title>Phylogenomics of Endogonaceae and evolution of mycorrhizas within Mucoromycota.</title>
        <authorList>
            <person name="Chang Y."/>
            <person name="Desiro A."/>
            <person name="Na H."/>
            <person name="Sandor L."/>
            <person name="Lipzen A."/>
            <person name="Clum A."/>
            <person name="Barry K."/>
            <person name="Grigoriev I.V."/>
            <person name="Martin F.M."/>
            <person name="Stajich J.E."/>
            <person name="Smith M.E."/>
            <person name="Bonito G."/>
            <person name="Spatafora J.W."/>
        </authorList>
    </citation>
    <scope>NUCLEOTIDE SEQUENCE [LARGE SCALE GENOMIC DNA]</scope>
    <source>
        <strain evidence="1 2">AD002</strain>
    </source>
</reference>